<accession>A0A9Q0YZA0</accession>
<evidence type="ECO:0000313" key="4">
    <source>
        <dbReference type="EMBL" id="KAJ6715634.1"/>
    </source>
</evidence>
<feature type="transmembrane region" description="Helical" evidence="3">
    <location>
        <begin position="33"/>
        <end position="63"/>
    </location>
</feature>
<dbReference type="Proteomes" id="UP001151529">
    <property type="component" value="Chromosome 1"/>
</dbReference>
<keyword evidence="2 3" id="KW-0472">Membrane</keyword>
<gene>
    <name evidence="4" type="ORF">OIU85_027067</name>
</gene>
<dbReference type="GO" id="GO:0098542">
    <property type="term" value="P:defense response to other organism"/>
    <property type="evidence" value="ECO:0007669"/>
    <property type="project" value="InterPro"/>
</dbReference>
<proteinExistence type="predicted"/>
<sequence length="219" mass="24764">MLSLLECQLLSVTTTTLIMSKRLVSTPPPRTHFLWWLAAILCTILTVAIIIAGIVIFIGYMVIHPRVPVISVVDAYLPHFNYDQAGVLVMQVNILVRSRNDNRKAHARFSNFNLELFFDGNRIAVLSTATPYEVKKNSSVDFNYEYTSDSVPLSPSQMNHVDESLKKDQVSFELKGGVRTQWRVGVLGSFNLLCHLDCRLQFHSSNGSYIPRRCSSRSK</sequence>
<dbReference type="InterPro" id="IPR044839">
    <property type="entry name" value="NDR1-like"/>
</dbReference>
<evidence type="ECO:0000256" key="2">
    <source>
        <dbReference type="ARBA" id="ARBA00023136"/>
    </source>
</evidence>
<reference evidence="4" key="1">
    <citation type="submission" date="2022-11" db="EMBL/GenBank/DDBJ databases">
        <authorList>
            <person name="Hyden B.L."/>
            <person name="Feng K."/>
            <person name="Yates T."/>
            <person name="Jawdy S."/>
            <person name="Smart L.B."/>
            <person name="Muchero W."/>
        </authorList>
    </citation>
    <scope>NUCLEOTIDE SEQUENCE</scope>
    <source>
        <tissue evidence="4">Shoot tip</tissue>
    </source>
</reference>
<dbReference type="GO" id="GO:0005886">
    <property type="term" value="C:plasma membrane"/>
    <property type="evidence" value="ECO:0007669"/>
    <property type="project" value="TreeGrafter"/>
</dbReference>
<keyword evidence="3" id="KW-0812">Transmembrane</keyword>
<organism evidence="4 5">
    <name type="scientific">Salix viminalis</name>
    <name type="common">Common osier</name>
    <name type="synonym">Basket willow</name>
    <dbReference type="NCBI Taxonomy" id="40686"/>
    <lineage>
        <taxon>Eukaryota</taxon>
        <taxon>Viridiplantae</taxon>
        <taxon>Streptophyta</taxon>
        <taxon>Embryophyta</taxon>
        <taxon>Tracheophyta</taxon>
        <taxon>Spermatophyta</taxon>
        <taxon>Magnoliopsida</taxon>
        <taxon>eudicotyledons</taxon>
        <taxon>Gunneridae</taxon>
        <taxon>Pentapetalae</taxon>
        <taxon>rosids</taxon>
        <taxon>fabids</taxon>
        <taxon>Malpighiales</taxon>
        <taxon>Salicaceae</taxon>
        <taxon>Saliceae</taxon>
        <taxon>Salix</taxon>
    </lineage>
</organism>
<evidence type="ECO:0000313" key="5">
    <source>
        <dbReference type="Proteomes" id="UP001151529"/>
    </source>
</evidence>
<dbReference type="OrthoDB" id="1875580at2759"/>
<comment type="subcellular location">
    <subcellularLocation>
        <location evidence="1">Membrane</location>
    </subcellularLocation>
</comment>
<evidence type="ECO:0000256" key="1">
    <source>
        <dbReference type="ARBA" id="ARBA00004370"/>
    </source>
</evidence>
<dbReference type="PANTHER" id="PTHR31234">
    <property type="entry name" value="LATE EMBRYOGENESIS ABUNDANT (LEA) HYDROXYPROLINE-RICH GLYCOPROTEIN FAMILY"/>
    <property type="match status" value="1"/>
</dbReference>
<protein>
    <submittedName>
        <fullName evidence="4">LATE EMBRYOGENESIS ABUNDANT PROTEIN</fullName>
    </submittedName>
</protein>
<keyword evidence="3" id="KW-1133">Transmembrane helix</keyword>
<comment type="caution">
    <text evidence="4">The sequence shown here is derived from an EMBL/GenBank/DDBJ whole genome shotgun (WGS) entry which is preliminary data.</text>
</comment>
<evidence type="ECO:0000256" key="3">
    <source>
        <dbReference type="SAM" id="Phobius"/>
    </source>
</evidence>
<dbReference type="AlphaFoldDB" id="A0A9Q0YZA0"/>
<reference evidence="4" key="2">
    <citation type="journal article" date="2023" name="Int. J. Mol. Sci.">
        <title>De Novo Assembly and Annotation of 11 Diverse Shrub Willow (Salix) Genomes Reveals Novel Gene Organization in Sex-Linked Regions.</title>
        <authorList>
            <person name="Hyden B."/>
            <person name="Feng K."/>
            <person name="Yates T.B."/>
            <person name="Jawdy S."/>
            <person name="Cereghino C."/>
            <person name="Smart L.B."/>
            <person name="Muchero W."/>
        </authorList>
    </citation>
    <scope>NUCLEOTIDE SEQUENCE [LARGE SCALE GENOMIC DNA]</scope>
    <source>
        <tissue evidence="4">Shoot tip</tissue>
    </source>
</reference>
<dbReference type="EMBL" id="JAPFFL010000007">
    <property type="protein sequence ID" value="KAJ6715634.1"/>
    <property type="molecule type" value="Genomic_DNA"/>
</dbReference>
<dbReference type="PANTHER" id="PTHR31234:SF66">
    <property type="entry name" value="LATE EMBRYOGENESIS ABUNDANT PROTEIN"/>
    <property type="match status" value="1"/>
</dbReference>
<name>A0A9Q0YZA0_SALVM</name>
<keyword evidence="5" id="KW-1185">Reference proteome</keyword>